<dbReference type="GO" id="GO:0004673">
    <property type="term" value="F:protein histidine kinase activity"/>
    <property type="evidence" value="ECO:0007669"/>
    <property type="project" value="UniProtKB-EC"/>
</dbReference>
<evidence type="ECO:0000256" key="7">
    <source>
        <dbReference type="ARBA" id="ARBA00022777"/>
    </source>
</evidence>
<dbReference type="SUPFAM" id="SSF55785">
    <property type="entry name" value="PYP-like sensor domain (PAS domain)"/>
    <property type="match status" value="1"/>
</dbReference>
<feature type="domain" description="Histidine kinase" evidence="11">
    <location>
        <begin position="225"/>
        <end position="430"/>
    </location>
</feature>
<name>A0A1T5BQL4_9SPHI</name>
<dbReference type="Pfam" id="PF13188">
    <property type="entry name" value="PAS_8"/>
    <property type="match status" value="1"/>
</dbReference>
<feature type="transmembrane region" description="Helical" evidence="10">
    <location>
        <begin position="31"/>
        <end position="51"/>
    </location>
</feature>
<keyword evidence="8" id="KW-0067">ATP-binding</keyword>
<dbReference type="EC" id="2.7.13.3" evidence="3"/>
<comment type="subcellular location">
    <subcellularLocation>
        <location evidence="2">Membrane</location>
    </subcellularLocation>
</comment>
<dbReference type="STRING" id="572036.SAMN05661099_1647"/>
<evidence type="ECO:0000256" key="5">
    <source>
        <dbReference type="ARBA" id="ARBA00022679"/>
    </source>
</evidence>
<keyword evidence="10" id="KW-0472">Membrane</keyword>
<dbReference type="SUPFAM" id="SSF55874">
    <property type="entry name" value="ATPase domain of HSP90 chaperone/DNA topoisomerase II/histidine kinase"/>
    <property type="match status" value="1"/>
</dbReference>
<keyword evidence="15" id="KW-1185">Reference proteome</keyword>
<dbReference type="InterPro" id="IPR003660">
    <property type="entry name" value="HAMP_dom"/>
</dbReference>
<dbReference type="InterPro" id="IPR036890">
    <property type="entry name" value="HATPase_C_sf"/>
</dbReference>
<sequence>MKLRSKFLLYSSLTHLTLIFLLFLLLEVNKYLFILGEILVLCSIGVSIWLYRSISEPFKLISSGIESIKDKDFTTRLIHVGHPEMDELIDVYNQMIDQLREERIKQSEKNYFLSKLIEASPSAIIMLDSENKIASMNPAAATLPGFEANFIGQKLDKLSGTLASELNNLQDGKSEILTINGTQIYKCQKAYFVDRGFSHYFIMIEELSDEIYKKEKSAFEKVIRMMSHETNNSIGAINSILSTILTYKSQLEEKYRDDYDNALTVAINRNKALSTVMSNFADVVKIPEPIRESIDVHSLLKTVQVLMDAQAKDKVINWEWQLESKSLIVEIDVQQIELVLINVIKNAIEAIQSTGTIILRTSSSPRSLSILDNGHGISREVSKQLFSAFFSTKKNGQGVGLTLTREVLYNHGMEFSLESRGGWTEFKISF</sequence>
<protein>
    <recommendedName>
        <fullName evidence="3">histidine kinase</fullName>
        <ecNumber evidence="3">2.7.13.3</ecNumber>
    </recommendedName>
</protein>
<dbReference type="PROSITE" id="PS50109">
    <property type="entry name" value="HIS_KIN"/>
    <property type="match status" value="1"/>
</dbReference>
<dbReference type="InterPro" id="IPR005467">
    <property type="entry name" value="His_kinase_dom"/>
</dbReference>
<dbReference type="EMBL" id="FUYR01000001">
    <property type="protein sequence ID" value="SKB49445.1"/>
    <property type="molecule type" value="Genomic_DNA"/>
</dbReference>
<dbReference type="Gene3D" id="3.30.565.10">
    <property type="entry name" value="Histidine kinase-like ATPase, C-terminal domain"/>
    <property type="match status" value="1"/>
</dbReference>
<dbReference type="InterPro" id="IPR004358">
    <property type="entry name" value="Sig_transdc_His_kin-like_C"/>
</dbReference>
<organism evidence="14 15">
    <name type="scientific">Daejeonella lutea</name>
    <dbReference type="NCBI Taxonomy" id="572036"/>
    <lineage>
        <taxon>Bacteria</taxon>
        <taxon>Pseudomonadati</taxon>
        <taxon>Bacteroidota</taxon>
        <taxon>Sphingobacteriia</taxon>
        <taxon>Sphingobacteriales</taxon>
        <taxon>Sphingobacteriaceae</taxon>
        <taxon>Daejeonella</taxon>
    </lineage>
</organism>
<dbReference type="CDD" id="cd06225">
    <property type="entry name" value="HAMP"/>
    <property type="match status" value="1"/>
</dbReference>
<evidence type="ECO:0000256" key="1">
    <source>
        <dbReference type="ARBA" id="ARBA00000085"/>
    </source>
</evidence>
<evidence type="ECO:0000256" key="6">
    <source>
        <dbReference type="ARBA" id="ARBA00022741"/>
    </source>
</evidence>
<dbReference type="GO" id="GO:0016020">
    <property type="term" value="C:membrane"/>
    <property type="evidence" value="ECO:0007669"/>
    <property type="project" value="UniProtKB-SubCell"/>
</dbReference>
<keyword evidence="6" id="KW-0547">Nucleotide-binding</keyword>
<dbReference type="InterPro" id="IPR000014">
    <property type="entry name" value="PAS"/>
</dbReference>
<evidence type="ECO:0000313" key="15">
    <source>
        <dbReference type="Proteomes" id="UP000189981"/>
    </source>
</evidence>
<proteinExistence type="predicted"/>
<dbReference type="Proteomes" id="UP000189981">
    <property type="component" value="Unassembled WGS sequence"/>
</dbReference>
<dbReference type="InterPro" id="IPR035965">
    <property type="entry name" value="PAS-like_dom_sf"/>
</dbReference>
<dbReference type="GO" id="GO:0000160">
    <property type="term" value="P:phosphorelay signal transduction system"/>
    <property type="evidence" value="ECO:0007669"/>
    <property type="project" value="UniProtKB-KW"/>
</dbReference>
<evidence type="ECO:0000256" key="2">
    <source>
        <dbReference type="ARBA" id="ARBA00004370"/>
    </source>
</evidence>
<evidence type="ECO:0000259" key="12">
    <source>
        <dbReference type="PROSITE" id="PS50112"/>
    </source>
</evidence>
<dbReference type="AlphaFoldDB" id="A0A1T5BQL4"/>
<dbReference type="Pfam" id="PF02518">
    <property type="entry name" value="HATPase_c"/>
    <property type="match status" value="1"/>
</dbReference>
<dbReference type="Gene3D" id="3.30.450.20">
    <property type="entry name" value="PAS domain"/>
    <property type="match status" value="1"/>
</dbReference>
<evidence type="ECO:0000313" key="14">
    <source>
        <dbReference type="EMBL" id="SKB49445.1"/>
    </source>
</evidence>
<evidence type="ECO:0000256" key="10">
    <source>
        <dbReference type="SAM" id="Phobius"/>
    </source>
</evidence>
<feature type="domain" description="PAS" evidence="12">
    <location>
        <begin position="109"/>
        <end position="147"/>
    </location>
</feature>
<dbReference type="InterPro" id="IPR003594">
    <property type="entry name" value="HATPase_dom"/>
</dbReference>
<dbReference type="Pfam" id="PF00672">
    <property type="entry name" value="HAMP"/>
    <property type="match status" value="1"/>
</dbReference>
<comment type="catalytic activity">
    <reaction evidence="1">
        <text>ATP + protein L-histidine = ADP + protein N-phospho-L-histidine.</text>
        <dbReference type="EC" id="2.7.13.3"/>
    </reaction>
</comment>
<evidence type="ECO:0000256" key="8">
    <source>
        <dbReference type="ARBA" id="ARBA00022840"/>
    </source>
</evidence>
<dbReference type="SMART" id="SM00387">
    <property type="entry name" value="HATPase_c"/>
    <property type="match status" value="1"/>
</dbReference>
<dbReference type="Gene3D" id="6.10.340.10">
    <property type="match status" value="1"/>
</dbReference>
<evidence type="ECO:0000256" key="3">
    <source>
        <dbReference type="ARBA" id="ARBA00012438"/>
    </source>
</evidence>
<evidence type="ECO:0000259" key="11">
    <source>
        <dbReference type="PROSITE" id="PS50109"/>
    </source>
</evidence>
<accession>A0A1T5BQL4</accession>
<evidence type="ECO:0000259" key="13">
    <source>
        <dbReference type="PROSITE" id="PS50885"/>
    </source>
</evidence>
<dbReference type="PRINTS" id="PR00344">
    <property type="entry name" value="BCTRLSENSOR"/>
</dbReference>
<gene>
    <name evidence="14" type="ORF">SAMN05661099_1647</name>
</gene>
<keyword evidence="7" id="KW-0418">Kinase</keyword>
<evidence type="ECO:0000256" key="9">
    <source>
        <dbReference type="ARBA" id="ARBA00023012"/>
    </source>
</evidence>
<keyword evidence="10" id="KW-1133">Transmembrane helix</keyword>
<dbReference type="RefSeq" id="WP_079702096.1">
    <property type="nucleotide sequence ID" value="NZ_FUYR01000001.1"/>
</dbReference>
<keyword evidence="9" id="KW-0902">Two-component regulatory system</keyword>
<dbReference type="SMART" id="SM00304">
    <property type="entry name" value="HAMP"/>
    <property type="match status" value="1"/>
</dbReference>
<feature type="domain" description="HAMP" evidence="13">
    <location>
        <begin position="52"/>
        <end position="104"/>
    </location>
</feature>
<dbReference type="PANTHER" id="PTHR43065:SF10">
    <property type="entry name" value="PEROXIDE STRESS-ACTIVATED HISTIDINE KINASE MAK3"/>
    <property type="match status" value="1"/>
</dbReference>
<evidence type="ECO:0000256" key="4">
    <source>
        <dbReference type="ARBA" id="ARBA00022553"/>
    </source>
</evidence>
<dbReference type="PROSITE" id="PS50112">
    <property type="entry name" value="PAS"/>
    <property type="match status" value="1"/>
</dbReference>
<dbReference type="PANTHER" id="PTHR43065">
    <property type="entry name" value="SENSOR HISTIDINE KINASE"/>
    <property type="match status" value="1"/>
</dbReference>
<dbReference type="GO" id="GO:0005524">
    <property type="term" value="F:ATP binding"/>
    <property type="evidence" value="ECO:0007669"/>
    <property type="project" value="UniProtKB-KW"/>
</dbReference>
<dbReference type="OrthoDB" id="1931120at2"/>
<keyword evidence="4" id="KW-0597">Phosphoprotein</keyword>
<keyword evidence="5" id="KW-0808">Transferase</keyword>
<dbReference type="PROSITE" id="PS50885">
    <property type="entry name" value="HAMP"/>
    <property type="match status" value="1"/>
</dbReference>
<reference evidence="15" key="1">
    <citation type="submission" date="2017-02" db="EMBL/GenBank/DDBJ databases">
        <authorList>
            <person name="Varghese N."/>
            <person name="Submissions S."/>
        </authorList>
    </citation>
    <scope>NUCLEOTIDE SEQUENCE [LARGE SCALE GENOMIC DNA]</scope>
    <source>
        <strain evidence="15">DSM 22385</strain>
    </source>
</reference>
<keyword evidence="10" id="KW-0812">Transmembrane</keyword>
<feature type="transmembrane region" description="Helical" evidence="10">
    <location>
        <begin position="7"/>
        <end position="25"/>
    </location>
</feature>